<dbReference type="OrthoDB" id="6507574at2759"/>
<accession>A0A9J6GZ14</accession>
<protein>
    <recommendedName>
        <fullName evidence="1">AMP-binding enzyme C-terminal domain-containing protein</fullName>
    </recommendedName>
</protein>
<dbReference type="AlphaFoldDB" id="A0A9J6GZ14"/>
<dbReference type="InterPro" id="IPR025110">
    <property type="entry name" value="AMP-bd_C"/>
</dbReference>
<evidence type="ECO:0000313" key="3">
    <source>
        <dbReference type="Proteomes" id="UP000821853"/>
    </source>
</evidence>
<name>A0A9J6GZ14_HAELO</name>
<feature type="domain" description="AMP-binding enzyme C-terminal" evidence="1">
    <location>
        <begin position="36"/>
        <end position="89"/>
    </location>
</feature>
<reference evidence="2 3" key="1">
    <citation type="journal article" date="2020" name="Cell">
        <title>Large-Scale Comparative Analyses of Tick Genomes Elucidate Their Genetic Diversity and Vector Capacities.</title>
        <authorList>
            <consortium name="Tick Genome and Microbiome Consortium (TIGMIC)"/>
            <person name="Jia N."/>
            <person name="Wang J."/>
            <person name="Shi W."/>
            <person name="Du L."/>
            <person name="Sun Y."/>
            <person name="Zhan W."/>
            <person name="Jiang J.F."/>
            <person name="Wang Q."/>
            <person name="Zhang B."/>
            <person name="Ji P."/>
            <person name="Bell-Sakyi L."/>
            <person name="Cui X.M."/>
            <person name="Yuan T.T."/>
            <person name="Jiang B.G."/>
            <person name="Yang W.F."/>
            <person name="Lam T.T."/>
            <person name="Chang Q.C."/>
            <person name="Ding S.J."/>
            <person name="Wang X.J."/>
            <person name="Zhu J.G."/>
            <person name="Ruan X.D."/>
            <person name="Zhao L."/>
            <person name="Wei J.T."/>
            <person name="Ye R.Z."/>
            <person name="Que T.C."/>
            <person name="Du C.H."/>
            <person name="Zhou Y.H."/>
            <person name="Cheng J.X."/>
            <person name="Dai P.F."/>
            <person name="Guo W.B."/>
            <person name="Han X.H."/>
            <person name="Huang E.J."/>
            <person name="Li L.F."/>
            <person name="Wei W."/>
            <person name="Gao Y.C."/>
            <person name="Liu J.Z."/>
            <person name="Shao H.Z."/>
            <person name="Wang X."/>
            <person name="Wang C.C."/>
            <person name="Yang T.C."/>
            <person name="Huo Q.B."/>
            <person name="Li W."/>
            <person name="Chen H.Y."/>
            <person name="Chen S.E."/>
            <person name="Zhou L.G."/>
            <person name="Ni X.B."/>
            <person name="Tian J.H."/>
            <person name="Sheng Y."/>
            <person name="Liu T."/>
            <person name="Pan Y.S."/>
            <person name="Xia L.Y."/>
            <person name="Li J."/>
            <person name="Zhao F."/>
            <person name="Cao W.C."/>
        </authorList>
    </citation>
    <scope>NUCLEOTIDE SEQUENCE [LARGE SCALE GENOMIC DNA]</scope>
    <source>
        <strain evidence="2">HaeL-2018</strain>
    </source>
</reference>
<keyword evidence="3" id="KW-1185">Reference proteome</keyword>
<sequence length="106" mass="11784">MAGDLGYYNHDGRLFLVGRIKSTMFRLGKHINPSDIEQCLYGHPSVAEAAVLPLKRHDTDDDPAAIIVPKHGVVADGTLAEEIRTFVAGNYSILNTQILWTFVYKK</sequence>
<dbReference type="VEuPathDB" id="VectorBase:HLOH_063958"/>
<dbReference type="PANTHER" id="PTHR24096">
    <property type="entry name" value="LONG-CHAIN-FATTY-ACID--COA LIGASE"/>
    <property type="match status" value="1"/>
</dbReference>
<dbReference type="Gene3D" id="3.30.300.30">
    <property type="match status" value="1"/>
</dbReference>
<evidence type="ECO:0000259" key="1">
    <source>
        <dbReference type="Pfam" id="PF13193"/>
    </source>
</evidence>
<dbReference type="Pfam" id="PF13193">
    <property type="entry name" value="AMP-binding_C"/>
    <property type="match status" value="1"/>
</dbReference>
<comment type="caution">
    <text evidence="2">The sequence shown here is derived from an EMBL/GenBank/DDBJ whole genome shotgun (WGS) entry which is preliminary data.</text>
</comment>
<dbReference type="Proteomes" id="UP000821853">
    <property type="component" value="Chromosome 8"/>
</dbReference>
<dbReference type="SUPFAM" id="SSF56801">
    <property type="entry name" value="Acetyl-CoA synthetase-like"/>
    <property type="match status" value="1"/>
</dbReference>
<proteinExistence type="predicted"/>
<gene>
    <name evidence="2" type="ORF">HPB48_001000</name>
</gene>
<dbReference type="InterPro" id="IPR045851">
    <property type="entry name" value="AMP-bd_C_sf"/>
</dbReference>
<dbReference type="EMBL" id="JABSTR010000010">
    <property type="protein sequence ID" value="KAH9379904.1"/>
    <property type="molecule type" value="Genomic_DNA"/>
</dbReference>
<organism evidence="2 3">
    <name type="scientific">Haemaphysalis longicornis</name>
    <name type="common">Bush tick</name>
    <dbReference type="NCBI Taxonomy" id="44386"/>
    <lineage>
        <taxon>Eukaryota</taxon>
        <taxon>Metazoa</taxon>
        <taxon>Ecdysozoa</taxon>
        <taxon>Arthropoda</taxon>
        <taxon>Chelicerata</taxon>
        <taxon>Arachnida</taxon>
        <taxon>Acari</taxon>
        <taxon>Parasitiformes</taxon>
        <taxon>Ixodida</taxon>
        <taxon>Ixodoidea</taxon>
        <taxon>Ixodidae</taxon>
        <taxon>Haemaphysalinae</taxon>
        <taxon>Haemaphysalis</taxon>
    </lineage>
</organism>
<evidence type="ECO:0000313" key="2">
    <source>
        <dbReference type="EMBL" id="KAH9379904.1"/>
    </source>
</evidence>